<dbReference type="GeneID" id="53317036"/>
<dbReference type="GO" id="GO:0005524">
    <property type="term" value="F:ATP binding"/>
    <property type="evidence" value="ECO:0007669"/>
    <property type="project" value="UniProtKB-KW"/>
</dbReference>
<feature type="binding site" evidence="10">
    <location>
        <position position="178"/>
    </location>
    <ligand>
        <name>substrate</name>
        <note>ligand shared between dimeric partners</note>
    </ligand>
</feature>
<dbReference type="SUPFAM" id="SSF53784">
    <property type="entry name" value="Phosphofructokinase"/>
    <property type="match status" value="1"/>
</dbReference>
<dbReference type="Proteomes" id="UP000076066">
    <property type="component" value="Chromosome"/>
</dbReference>
<dbReference type="GO" id="GO:0030388">
    <property type="term" value="P:fructose 1,6-bisphosphate metabolic process"/>
    <property type="evidence" value="ECO:0007669"/>
    <property type="project" value="TreeGrafter"/>
</dbReference>
<dbReference type="GO" id="GO:0003872">
    <property type="term" value="F:6-phosphofructokinase activity"/>
    <property type="evidence" value="ECO:0007669"/>
    <property type="project" value="UniProtKB-UniRule"/>
</dbReference>
<accession>A0A143DEI8</accession>
<proteinExistence type="inferred from homology"/>
<dbReference type="GO" id="GO:0048029">
    <property type="term" value="F:monosaccharide binding"/>
    <property type="evidence" value="ECO:0007669"/>
    <property type="project" value="TreeGrafter"/>
</dbReference>
<dbReference type="Gene3D" id="3.40.50.450">
    <property type="match status" value="1"/>
</dbReference>
<comment type="similarity">
    <text evidence="10">Belongs to the phosphofructokinase type A (PFKA) family. Mixed-substrate PFK group III subfamily.</text>
</comment>
<dbReference type="PANTHER" id="PTHR13697:SF52">
    <property type="entry name" value="ATP-DEPENDENT 6-PHOSPHOFRUCTOKINASE 3"/>
    <property type="match status" value="1"/>
</dbReference>
<evidence type="ECO:0000256" key="1">
    <source>
        <dbReference type="ARBA" id="ARBA00001946"/>
    </source>
</evidence>
<dbReference type="PRINTS" id="PR00476">
    <property type="entry name" value="PHFRCTKINASE"/>
</dbReference>
<keyword evidence="8 10" id="KW-0460">Magnesium</keyword>
<gene>
    <name evidence="10" type="primary">pfkA</name>
    <name evidence="12" type="ORF">AY555_07685</name>
</gene>
<feature type="binding site" evidence="10">
    <location>
        <begin position="117"/>
        <end position="120"/>
    </location>
    <ligand>
        <name>ATP</name>
        <dbReference type="ChEBI" id="CHEBI:30616"/>
    </ligand>
</feature>
<dbReference type="Gene3D" id="3.40.50.460">
    <property type="entry name" value="Phosphofructokinase domain"/>
    <property type="match status" value="1"/>
</dbReference>
<dbReference type="EC" id="2.7.1.11" evidence="10"/>
<feature type="binding site" description="in other chain" evidence="10">
    <location>
        <position position="238"/>
    </location>
    <ligand>
        <name>substrate</name>
        <note>ligand shared between dimeric partners</note>
    </ligand>
</feature>
<dbReference type="GO" id="GO:0016208">
    <property type="term" value="F:AMP binding"/>
    <property type="evidence" value="ECO:0007669"/>
    <property type="project" value="TreeGrafter"/>
</dbReference>
<feature type="active site" description="Proton acceptor" evidence="10">
    <location>
        <position position="143"/>
    </location>
</feature>
<comment type="cofactor">
    <cofactor evidence="1 10">
        <name>Mg(2+)</name>
        <dbReference type="ChEBI" id="CHEBI:18420"/>
    </cofactor>
</comment>
<comment type="subcellular location">
    <subcellularLocation>
        <location evidence="2 10">Cytoplasm</location>
    </subcellularLocation>
</comment>
<dbReference type="PANTHER" id="PTHR13697">
    <property type="entry name" value="PHOSPHOFRUCTOKINASE"/>
    <property type="match status" value="1"/>
</dbReference>
<dbReference type="OrthoDB" id="9802503at2"/>
<keyword evidence="5 10" id="KW-0808">Transferase</keyword>
<feature type="binding site" evidence="10">
    <location>
        <position position="118"/>
    </location>
    <ligand>
        <name>Mg(2+)</name>
        <dbReference type="ChEBI" id="CHEBI:18420"/>
        <note>catalytic</note>
    </ligand>
</feature>
<dbReference type="PROSITE" id="PS00433">
    <property type="entry name" value="PHOSPHOFRUCTOKINASE"/>
    <property type="match status" value="1"/>
</dbReference>
<keyword evidence="7 10" id="KW-0418">Kinase</keyword>
<feature type="domain" description="Phosphofructokinase" evidence="11">
    <location>
        <begin position="7"/>
        <end position="311"/>
    </location>
</feature>
<dbReference type="HAMAP" id="MF_01976">
    <property type="entry name" value="Phosphofructokinase_III"/>
    <property type="match status" value="1"/>
</dbReference>
<dbReference type="KEGG" id="hjo:AY555_07685"/>
<dbReference type="GO" id="GO:0061621">
    <property type="term" value="P:canonical glycolysis"/>
    <property type="evidence" value="ECO:0007669"/>
    <property type="project" value="TreeGrafter"/>
</dbReference>
<evidence type="ECO:0000256" key="10">
    <source>
        <dbReference type="HAMAP-Rule" id="MF_01976"/>
    </source>
</evidence>
<dbReference type="InterPro" id="IPR000023">
    <property type="entry name" value="Phosphofructokinase_dom"/>
</dbReference>
<dbReference type="Pfam" id="PF00365">
    <property type="entry name" value="PFK"/>
    <property type="match status" value="1"/>
</dbReference>
<comment type="function">
    <text evidence="10">Catalyzes the phosphorylation of D-fructose 6-phosphate to fructose 1,6-bisphosphate by ATP, the first committing step of glycolysis.</text>
</comment>
<evidence type="ECO:0000256" key="2">
    <source>
        <dbReference type="ARBA" id="ARBA00004496"/>
    </source>
</evidence>
<feature type="binding site" evidence="10">
    <location>
        <position position="279"/>
    </location>
    <ligand>
        <name>substrate</name>
        <note>ligand shared between dimeric partners</note>
    </ligand>
</feature>
<comment type="caution">
    <text evidence="10">Lacks conserved residue(s) required for the propagation of feature annotation.</text>
</comment>
<feature type="site" description="Important for substrate specificity; cannot use PPi as phosphoryl donor" evidence="10">
    <location>
        <position position="119"/>
    </location>
</feature>
<feature type="binding site" description="in other chain" evidence="10">
    <location>
        <begin position="141"/>
        <end position="143"/>
    </location>
    <ligand>
        <name>substrate</name>
        <note>ligand shared between dimeric partners</note>
    </ligand>
</feature>
<dbReference type="GO" id="GO:0046872">
    <property type="term" value="F:metal ion binding"/>
    <property type="evidence" value="ECO:0007669"/>
    <property type="project" value="UniProtKB-KW"/>
</dbReference>
<dbReference type="UniPathway" id="UPA00109">
    <property type="reaction ID" value="UER00182"/>
</dbReference>
<comment type="catalytic activity">
    <reaction evidence="10">
        <text>beta-D-fructose 6-phosphate + ATP = beta-D-fructose 1,6-bisphosphate + ADP + H(+)</text>
        <dbReference type="Rhea" id="RHEA:16109"/>
        <dbReference type="ChEBI" id="CHEBI:15378"/>
        <dbReference type="ChEBI" id="CHEBI:30616"/>
        <dbReference type="ChEBI" id="CHEBI:32966"/>
        <dbReference type="ChEBI" id="CHEBI:57634"/>
        <dbReference type="ChEBI" id="CHEBI:456216"/>
        <dbReference type="EC" id="2.7.1.11"/>
    </reaction>
</comment>
<keyword evidence="4 10" id="KW-0963">Cytoplasm</keyword>
<name>A0A143DEI8_9PROT</name>
<dbReference type="FunFam" id="3.40.50.460:FF:000002">
    <property type="entry name" value="ATP-dependent 6-phosphofructokinase"/>
    <property type="match status" value="1"/>
</dbReference>
<dbReference type="EMBL" id="CP014525">
    <property type="protein sequence ID" value="AMW35076.1"/>
    <property type="molecule type" value="Genomic_DNA"/>
</dbReference>
<dbReference type="GO" id="GO:0070095">
    <property type="term" value="F:fructose-6-phosphate binding"/>
    <property type="evidence" value="ECO:0007669"/>
    <property type="project" value="TreeGrafter"/>
</dbReference>
<dbReference type="PIRSF" id="PIRSF000532">
    <property type="entry name" value="ATP_PFK_prok"/>
    <property type="match status" value="1"/>
</dbReference>
<keyword evidence="6 10" id="KW-0479">Metal-binding</keyword>
<reference evidence="12 13" key="1">
    <citation type="submission" date="2016-02" db="EMBL/GenBank/DDBJ databases">
        <title>Complete Genome of H5569, the type strain of the newly described species Haematospirillium jordaniae.</title>
        <authorList>
            <person name="Nicholson A.C."/>
            <person name="Humrighouse B.W."/>
            <person name="Loparov V."/>
            <person name="McQuiston J.R."/>
        </authorList>
    </citation>
    <scope>NUCLEOTIDE SEQUENCE [LARGE SCALE GENOMIC DNA]</scope>
    <source>
        <strain evidence="12 13">H5569</strain>
    </source>
</reference>
<feature type="binding site" evidence="10">
    <location>
        <begin position="80"/>
        <end position="81"/>
    </location>
    <ligand>
        <name>ATP</name>
        <dbReference type="ChEBI" id="CHEBI:30616"/>
    </ligand>
</feature>
<dbReference type="GO" id="GO:0047334">
    <property type="term" value="F:diphosphate-fructose-6-phosphate 1-phosphotransferase activity"/>
    <property type="evidence" value="ECO:0007669"/>
    <property type="project" value="InterPro"/>
</dbReference>
<comment type="pathway">
    <text evidence="3 10">Carbohydrate degradation; glycolysis; D-glyceraldehyde 3-phosphate and glycerone phosphate from D-glucose: step 3/4.</text>
</comment>
<keyword evidence="10" id="KW-0067">ATP-binding</keyword>
<keyword evidence="10" id="KW-0547">Nucleotide-binding</keyword>
<protein>
    <recommendedName>
        <fullName evidence="10">ATP-dependent 6-phosphofructokinase</fullName>
        <shortName evidence="10">ATP-PFK</shortName>
        <shortName evidence="10">Phosphofructokinase</shortName>
        <ecNumber evidence="10">2.7.1.11</ecNumber>
    </recommendedName>
    <alternativeName>
        <fullName evidence="10">Phosphohexokinase</fullName>
    </alternativeName>
</protein>
<dbReference type="STRING" id="1549855.AY555_07685"/>
<feature type="binding site" evidence="10">
    <location>
        <position position="14"/>
    </location>
    <ligand>
        <name>ATP</name>
        <dbReference type="ChEBI" id="CHEBI:30616"/>
    </ligand>
</feature>
<evidence type="ECO:0000313" key="12">
    <source>
        <dbReference type="EMBL" id="AMW35076.1"/>
    </source>
</evidence>
<feature type="binding site" description="in other chain" evidence="10">
    <location>
        <begin position="185"/>
        <end position="187"/>
    </location>
    <ligand>
        <name>substrate</name>
        <note>ligand shared between dimeric partners</note>
    </ligand>
</feature>
<dbReference type="InterPro" id="IPR012003">
    <property type="entry name" value="ATP_PFK_prok-type"/>
</dbReference>
<dbReference type="InterPro" id="IPR012829">
    <property type="entry name" value="Phosphofructokinase_III"/>
</dbReference>
<comment type="subunit">
    <text evidence="10">Homodimer or homotetramer.</text>
</comment>
<evidence type="ECO:0000259" key="11">
    <source>
        <dbReference type="Pfam" id="PF00365"/>
    </source>
</evidence>
<evidence type="ECO:0000313" key="13">
    <source>
        <dbReference type="Proteomes" id="UP000076066"/>
    </source>
</evidence>
<evidence type="ECO:0000256" key="8">
    <source>
        <dbReference type="ARBA" id="ARBA00022842"/>
    </source>
</evidence>
<organism evidence="12 13">
    <name type="scientific">Haematospirillum jordaniae</name>
    <dbReference type="NCBI Taxonomy" id="1549855"/>
    <lineage>
        <taxon>Bacteria</taxon>
        <taxon>Pseudomonadati</taxon>
        <taxon>Pseudomonadota</taxon>
        <taxon>Alphaproteobacteria</taxon>
        <taxon>Rhodospirillales</taxon>
        <taxon>Novispirillaceae</taxon>
        <taxon>Haematospirillum</taxon>
    </lineage>
</organism>
<sequence length="373" mass="38656">MSVNRAIGIMTSGGDCAGLNAVVRAVACAAHEQYGWKVYGILDGTSGLITRPLRYVELGGSAMDSSCLRSGGTFLGTTSKGDPLQFPMPDGSYRDFSPEFAEGAKMLGLDAVVVVGGDGSMRITSELCRRAGLGMVGIPKTIDNDVHGTDYAVGFATAVDVATEALDRLHSTAASHHRAMILEVMGRDAGYIAMTAGIAGGADIILVPELPYTLEEVSHKIRAVLDTGRSHVVIVVAEGVRREDGQSAVITYSGGEKRYGGIGHYLADRIAGMAGIETRPIVLGHLQRGGIPSARDRLIASAFGTAAVDLVAEGAWGRMVAWKSGTVTSVPLEDVTTGARLLAADDVLVCTAKALGIYTGGSAPFLKVSSAAS</sequence>
<dbReference type="NCBIfam" id="NF002872">
    <property type="entry name" value="PRK03202.1"/>
    <property type="match status" value="1"/>
</dbReference>
<dbReference type="InterPro" id="IPR022953">
    <property type="entry name" value="ATP_PFK"/>
</dbReference>
<dbReference type="GO" id="GO:0005945">
    <property type="term" value="C:6-phosphofructokinase complex"/>
    <property type="evidence" value="ECO:0007669"/>
    <property type="project" value="TreeGrafter"/>
</dbReference>
<dbReference type="RefSeq" id="WP_066135329.1">
    <property type="nucleotide sequence ID" value="NZ_CP014525.1"/>
</dbReference>
<feature type="binding site" description="in other chain" evidence="10">
    <location>
        <begin position="285"/>
        <end position="288"/>
    </location>
    <ligand>
        <name>substrate</name>
        <note>ligand shared between dimeric partners</note>
    </ligand>
</feature>
<dbReference type="GO" id="GO:0042802">
    <property type="term" value="F:identical protein binding"/>
    <property type="evidence" value="ECO:0007669"/>
    <property type="project" value="TreeGrafter"/>
</dbReference>
<evidence type="ECO:0000256" key="4">
    <source>
        <dbReference type="ARBA" id="ARBA00022490"/>
    </source>
</evidence>
<dbReference type="InterPro" id="IPR035966">
    <property type="entry name" value="PKF_sf"/>
</dbReference>
<evidence type="ECO:0000256" key="5">
    <source>
        <dbReference type="ARBA" id="ARBA00022679"/>
    </source>
</evidence>
<evidence type="ECO:0000256" key="6">
    <source>
        <dbReference type="ARBA" id="ARBA00022723"/>
    </source>
</evidence>
<dbReference type="InterPro" id="IPR015912">
    <property type="entry name" value="Phosphofructokinase_CS"/>
</dbReference>
<keyword evidence="13" id="KW-1185">Reference proteome</keyword>
<keyword evidence="9 10" id="KW-0324">Glycolysis</keyword>
<evidence type="ECO:0000256" key="9">
    <source>
        <dbReference type="ARBA" id="ARBA00023152"/>
    </source>
</evidence>
<dbReference type="AlphaFoldDB" id="A0A143DEI8"/>
<dbReference type="GO" id="GO:0006002">
    <property type="term" value="P:fructose 6-phosphate metabolic process"/>
    <property type="evidence" value="ECO:0007669"/>
    <property type="project" value="InterPro"/>
</dbReference>
<evidence type="ECO:0000256" key="3">
    <source>
        <dbReference type="ARBA" id="ARBA00004679"/>
    </source>
</evidence>
<evidence type="ECO:0000256" key="7">
    <source>
        <dbReference type="ARBA" id="ARBA00022777"/>
    </source>
</evidence>